<accession>A0ABQ8FRT6</accession>
<evidence type="ECO:0000313" key="1">
    <source>
        <dbReference type="EMBL" id="KAH6601524.1"/>
    </source>
</evidence>
<proteinExistence type="predicted"/>
<dbReference type="InterPro" id="IPR032053">
    <property type="entry name" value="Ribosomal_mS34"/>
</dbReference>
<keyword evidence="2" id="KW-1185">Reference proteome</keyword>
<dbReference type="EMBL" id="JAFCIX010000004">
    <property type="protein sequence ID" value="KAH6601524.1"/>
    <property type="molecule type" value="Genomic_DNA"/>
</dbReference>
<reference evidence="1 2" key="1">
    <citation type="submission" date="2021-02" db="EMBL/GenBank/DDBJ databases">
        <title>Variation within the Batrachochytrium salamandrivorans European outbreak.</title>
        <authorList>
            <person name="Kelly M."/>
            <person name="Pasmans F."/>
            <person name="Shea T.P."/>
            <person name="Munoz J.F."/>
            <person name="Carranza S."/>
            <person name="Cuomo C.A."/>
            <person name="Martel A."/>
        </authorList>
    </citation>
    <scope>NUCLEOTIDE SEQUENCE [LARGE SCALE GENOMIC DNA]</scope>
    <source>
        <strain evidence="1 2">AMFP18/2</strain>
    </source>
</reference>
<dbReference type="Proteomes" id="UP001648503">
    <property type="component" value="Unassembled WGS sequence"/>
</dbReference>
<gene>
    <name evidence="1" type="ORF">BASA50_001562</name>
</gene>
<dbReference type="Pfam" id="PF16053">
    <property type="entry name" value="MRP-S34"/>
    <property type="match status" value="1"/>
</dbReference>
<evidence type="ECO:0000313" key="2">
    <source>
        <dbReference type="Proteomes" id="UP001648503"/>
    </source>
</evidence>
<organism evidence="1 2">
    <name type="scientific">Batrachochytrium salamandrivorans</name>
    <dbReference type="NCBI Taxonomy" id="1357716"/>
    <lineage>
        <taxon>Eukaryota</taxon>
        <taxon>Fungi</taxon>
        <taxon>Fungi incertae sedis</taxon>
        <taxon>Chytridiomycota</taxon>
        <taxon>Chytridiomycota incertae sedis</taxon>
        <taxon>Chytridiomycetes</taxon>
        <taxon>Rhizophydiales</taxon>
        <taxon>Rhizophydiales incertae sedis</taxon>
        <taxon>Batrachochytrium</taxon>
    </lineage>
</organism>
<name>A0ABQ8FRT6_9FUNG</name>
<comment type="caution">
    <text evidence="1">The sequence shown here is derived from an EMBL/GenBank/DDBJ whole genome shotgun (WGS) entry which is preliminary data.</text>
</comment>
<protein>
    <submittedName>
        <fullName evidence="1">Uncharacterized protein</fullName>
    </submittedName>
</protein>
<sequence length="117" mass="13351">MAAVVREIWGKYPSFLKLARTKTLLDLIVDLPNSGHGRRVAPTIWHKRGKKLSWYEIDRIELDPETSNATIFGTKVLEGVRADRIAPIGIAFTENWAFHYSPKEMETIESKLSLKDV</sequence>